<evidence type="ECO:0000256" key="4">
    <source>
        <dbReference type="ARBA" id="ARBA00023136"/>
    </source>
</evidence>
<feature type="transmembrane region" description="Helical" evidence="6">
    <location>
        <begin position="184"/>
        <end position="204"/>
    </location>
</feature>
<evidence type="ECO:0000256" key="5">
    <source>
        <dbReference type="ARBA" id="ARBA00023251"/>
    </source>
</evidence>
<dbReference type="InterPro" id="IPR051784">
    <property type="entry name" value="Nod_factor_ABC_transporter"/>
</dbReference>
<feature type="transmembrane region" description="Helical" evidence="6">
    <location>
        <begin position="129"/>
        <end position="149"/>
    </location>
</feature>
<protein>
    <recommendedName>
        <fullName evidence="6">Transport permease protein</fullName>
    </recommendedName>
</protein>
<reference evidence="9" key="1">
    <citation type="journal article" date="2019" name="Int. J. Syst. Evol. Microbiol.">
        <title>The Global Catalogue of Microorganisms (GCM) 10K type strain sequencing project: providing services to taxonomists for standard genome sequencing and annotation.</title>
        <authorList>
            <consortium name="The Broad Institute Genomics Platform"/>
            <consortium name="The Broad Institute Genome Sequencing Center for Infectious Disease"/>
            <person name="Wu L."/>
            <person name="Ma J."/>
        </authorList>
    </citation>
    <scope>NUCLEOTIDE SEQUENCE [LARGE SCALE GENOMIC DNA]</scope>
    <source>
        <strain evidence="9">JCM 7356</strain>
    </source>
</reference>
<proteinExistence type="inferred from homology"/>
<evidence type="ECO:0000313" key="9">
    <source>
        <dbReference type="Proteomes" id="UP001500305"/>
    </source>
</evidence>
<comment type="subcellular location">
    <subcellularLocation>
        <location evidence="6">Cell membrane</location>
        <topology evidence="6">Multi-pass membrane protein</topology>
    </subcellularLocation>
    <subcellularLocation>
        <location evidence="1">Membrane</location>
        <topology evidence="1">Multi-pass membrane protein</topology>
    </subcellularLocation>
</comment>
<keyword evidence="4 6" id="KW-0472">Membrane</keyword>
<accession>A0ABP5RUW6</accession>
<comment type="caution">
    <text evidence="8">The sequence shown here is derived from an EMBL/GenBank/DDBJ whole genome shotgun (WGS) entry which is preliminary data.</text>
</comment>
<dbReference type="PANTHER" id="PTHR43229:SF2">
    <property type="entry name" value="NODULATION PROTEIN J"/>
    <property type="match status" value="1"/>
</dbReference>
<keyword evidence="2 6" id="KW-0812">Transmembrane</keyword>
<keyword evidence="9" id="KW-1185">Reference proteome</keyword>
<evidence type="ECO:0000256" key="3">
    <source>
        <dbReference type="ARBA" id="ARBA00022989"/>
    </source>
</evidence>
<evidence type="ECO:0000259" key="7">
    <source>
        <dbReference type="PROSITE" id="PS51012"/>
    </source>
</evidence>
<feature type="transmembrane region" description="Helical" evidence="6">
    <location>
        <begin position="70"/>
        <end position="94"/>
    </location>
</feature>
<feature type="transmembrane region" description="Helical" evidence="6">
    <location>
        <begin position="241"/>
        <end position="262"/>
    </location>
</feature>
<dbReference type="Pfam" id="PF01061">
    <property type="entry name" value="ABC2_membrane"/>
    <property type="match status" value="1"/>
</dbReference>
<evidence type="ECO:0000256" key="1">
    <source>
        <dbReference type="ARBA" id="ARBA00004141"/>
    </source>
</evidence>
<sequence>MSATATLPQTGKGGSAARTFAFILWRDVFVTGRELIPFLAQVLVEPFFILFVFGKVLSGLGYTGHGFQQVLLPGVVALSSFLVALQNTAFPLIVDFSFTKEIEDRLLSPIPLALVAVEKVVFGAIRGLVAAAVMIPLGFLVLDGVHWPASSVLPVAGVLALGSLAGATVGLTIGTAVESRHISIMIAVVLTPLMFTGATQFPWYGLSSVRPFQVICALNPLTYVSEAMRAVLLPHGEPRSIPLGVDLAALAAACVLFGLLGIRGFRRRALD</sequence>
<organism evidence="8 9">
    <name type="scientific">Kitasatospora cystarginea</name>
    <dbReference type="NCBI Taxonomy" id="58350"/>
    <lineage>
        <taxon>Bacteria</taxon>
        <taxon>Bacillati</taxon>
        <taxon>Actinomycetota</taxon>
        <taxon>Actinomycetes</taxon>
        <taxon>Kitasatosporales</taxon>
        <taxon>Streptomycetaceae</taxon>
        <taxon>Kitasatospora</taxon>
    </lineage>
</organism>
<dbReference type="InterPro" id="IPR047817">
    <property type="entry name" value="ABC2_TM_bact-type"/>
</dbReference>
<keyword evidence="5" id="KW-0046">Antibiotic resistance</keyword>
<dbReference type="InterPro" id="IPR000412">
    <property type="entry name" value="ABC_2_transport"/>
</dbReference>
<dbReference type="PIRSF" id="PIRSF006648">
    <property type="entry name" value="DrrB"/>
    <property type="match status" value="1"/>
</dbReference>
<keyword evidence="6" id="KW-0813">Transport</keyword>
<dbReference type="InterPro" id="IPR013525">
    <property type="entry name" value="ABC2_TM"/>
</dbReference>
<name>A0ABP5RUW6_9ACTN</name>
<evidence type="ECO:0000256" key="6">
    <source>
        <dbReference type="RuleBase" id="RU361157"/>
    </source>
</evidence>
<gene>
    <name evidence="8" type="ORF">GCM10010430_67060</name>
</gene>
<dbReference type="RefSeq" id="WP_344640328.1">
    <property type="nucleotide sequence ID" value="NZ_BAAATR010000043.1"/>
</dbReference>
<keyword evidence="3 6" id="KW-1133">Transmembrane helix</keyword>
<dbReference type="Proteomes" id="UP001500305">
    <property type="component" value="Unassembled WGS sequence"/>
</dbReference>
<dbReference type="EMBL" id="BAAATR010000043">
    <property type="protein sequence ID" value="GAA2271768.1"/>
    <property type="molecule type" value="Genomic_DNA"/>
</dbReference>
<dbReference type="PANTHER" id="PTHR43229">
    <property type="entry name" value="NODULATION PROTEIN J"/>
    <property type="match status" value="1"/>
</dbReference>
<feature type="transmembrane region" description="Helical" evidence="6">
    <location>
        <begin position="155"/>
        <end position="177"/>
    </location>
</feature>
<comment type="similarity">
    <text evidence="6">Belongs to the ABC-2 integral membrane protein family.</text>
</comment>
<evidence type="ECO:0000313" key="8">
    <source>
        <dbReference type="EMBL" id="GAA2271768.1"/>
    </source>
</evidence>
<evidence type="ECO:0000256" key="2">
    <source>
        <dbReference type="ARBA" id="ARBA00022692"/>
    </source>
</evidence>
<dbReference type="PROSITE" id="PS51012">
    <property type="entry name" value="ABC_TM2"/>
    <property type="match status" value="1"/>
</dbReference>
<feature type="domain" description="ABC transmembrane type-2" evidence="7">
    <location>
        <begin position="37"/>
        <end position="268"/>
    </location>
</feature>
<keyword evidence="6" id="KW-1003">Cell membrane</keyword>
<feature type="transmembrane region" description="Helical" evidence="6">
    <location>
        <begin position="35"/>
        <end position="58"/>
    </location>
</feature>